<dbReference type="RefSeq" id="WP_156204451.1">
    <property type="nucleotide sequence ID" value="NZ_CP046457.1"/>
</dbReference>
<dbReference type="Pfam" id="PF13483">
    <property type="entry name" value="Lactamase_B_3"/>
    <property type="match status" value="1"/>
</dbReference>
<dbReference type="PANTHER" id="PTHR42967:SF1">
    <property type="entry name" value="MBL FOLD METALLO-HYDROLASE"/>
    <property type="match status" value="1"/>
</dbReference>
<sequence>MKIEWLGHASFYIQTNGKRITTDPFDERLGYPVYGLESDLVTISHEHWDHNADYAVKGSPIVVRKDGISKFDDMSITVQGFQSYHDKVKGQARGFNTIYKISSEDIEVLHLGDLGHLLTKEEVIQIGNVDILLIPVGGTYTIDANEAYELVNFINPKVVIPMHFKTPHLKLDIDYVEKFIQKYNKVIKKPYLEVSKNDISDEMQIIVLDYLI</sequence>
<evidence type="ECO:0000313" key="1">
    <source>
        <dbReference type="EMBL" id="QGU00697.1"/>
    </source>
</evidence>
<dbReference type="Proteomes" id="UP000426444">
    <property type="component" value="Chromosome"/>
</dbReference>
<reference evidence="2" key="1">
    <citation type="journal article" date="2019" name="Microbiology">
        <title>Complete Genome Sequence of an Uncultured Bacterium of the Candidate Phylum Bipolaricaulota.</title>
        <authorList>
            <person name="Kadnikov V.V."/>
            <person name="Mardanov A.V."/>
            <person name="Beletsky A.V."/>
            <person name="Frank Y.A."/>
            <person name="Karnachuk O.V."/>
            <person name="Ravin N.V."/>
        </authorList>
    </citation>
    <scope>NUCLEOTIDE SEQUENCE [LARGE SCALE GENOMIC DNA]</scope>
</reference>
<keyword evidence="1" id="KW-0378">Hydrolase</keyword>
<dbReference type="SUPFAM" id="SSF56281">
    <property type="entry name" value="Metallo-hydrolase/oxidoreductase"/>
    <property type="match status" value="1"/>
</dbReference>
<dbReference type="EMBL" id="CP046457">
    <property type="protein sequence ID" value="QGU00697.1"/>
    <property type="molecule type" value="Genomic_DNA"/>
</dbReference>
<evidence type="ECO:0000313" key="2">
    <source>
        <dbReference type="Proteomes" id="UP000426444"/>
    </source>
</evidence>
<dbReference type="PANTHER" id="PTHR42967">
    <property type="entry name" value="METAL DEPENDENT HYDROLASE"/>
    <property type="match status" value="1"/>
</dbReference>
<dbReference type="GO" id="GO:0016787">
    <property type="term" value="F:hydrolase activity"/>
    <property type="evidence" value="ECO:0007669"/>
    <property type="project" value="UniProtKB-KW"/>
</dbReference>
<protein>
    <submittedName>
        <fullName evidence="1">Zn-dependent hydrolases of the metallo-beta-lactamase superfamily</fullName>
    </submittedName>
</protein>
<organism evidence="1 2">
    <name type="scientific">Candidatus Syntrophocurvum alkaliphilum</name>
    <dbReference type="NCBI Taxonomy" id="2293317"/>
    <lineage>
        <taxon>Bacteria</taxon>
        <taxon>Bacillati</taxon>
        <taxon>Bacillota</taxon>
        <taxon>Clostridia</taxon>
        <taxon>Eubacteriales</taxon>
        <taxon>Syntrophomonadaceae</taxon>
        <taxon>Candidatus Syntrophocurvum</taxon>
    </lineage>
</organism>
<dbReference type="AlphaFoldDB" id="A0A6I6DLK8"/>
<dbReference type="OrthoDB" id="9789133at2"/>
<proteinExistence type="predicted"/>
<keyword evidence="2" id="KW-1185">Reference proteome</keyword>
<name>A0A6I6DLK8_9FIRM</name>
<dbReference type="InterPro" id="IPR036866">
    <property type="entry name" value="RibonucZ/Hydroxyglut_hydro"/>
</dbReference>
<gene>
    <name evidence="1" type="ORF">SYNTR_2103</name>
</gene>
<accession>A0A6I6DLK8</accession>
<dbReference type="KEGG" id="salq:SYNTR_2103"/>
<dbReference type="Gene3D" id="3.60.15.10">
    <property type="entry name" value="Ribonuclease Z/Hydroxyacylglutathione hydrolase-like"/>
    <property type="match status" value="1"/>
</dbReference>